<reference evidence="1" key="1">
    <citation type="submission" date="2019-09" db="EMBL/GenBank/DDBJ databases">
        <authorList>
            <person name="Zhang L."/>
        </authorList>
    </citation>
    <scope>NUCLEOTIDE SEQUENCE</scope>
</reference>
<accession>A0A5K0Y6I7</accession>
<sequence length="70" mass="8330">MLYIKKYLYVKESDLPSNLLYRAKIDNNWLTATPIFIMHNQKETRIKPSALWGSVGVLMQTLWTRQRVFV</sequence>
<evidence type="ECO:0000313" key="1">
    <source>
        <dbReference type="EMBL" id="VVV73275.1"/>
    </source>
</evidence>
<protein>
    <submittedName>
        <fullName evidence="1">Uncharacterized protein</fullName>
    </submittedName>
</protein>
<name>A0A5K0Y6I7_9MAGN</name>
<dbReference type="AlphaFoldDB" id="A0A5K0Y6I7"/>
<organism evidence="1">
    <name type="scientific">Nymphaea colorata</name>
    <name type="common">pocket water lily</name>
    <dbReference type="NCBI Taxonomy" id="210225"/>
    <lineage>
        <taxon>Eukaryota</taxon>
        <taxon>Viridiplantae</taxon>
        <taxon>Streptophyta</taxon>
        <taxon>Embryophyta</taxon>
        <taxon>Tracheophyta</taxon>
        <taxon>Spermatophyta</taxon>
        <taxon>Magnoliopsida</taxon>
        <taxon>Nymphaeales</taxon>
        <taxon>Nymphaeaceae</taxon>
        <taxon>Nymphaea</taxon>
    </lineage>
</organism>
<dbReference type="EMBL" id="LR721776">
    <property type="protein sequence ID" value="VVV73275.1"/>
    <property type="molecule type" value="Genomic_DNA"/>
</dbReference>
<gene>
    <name evidence="1" type="ORF">NYM_LOCUS7405</name>
</gene>
<proteinExistence type="predicted"/>